<dbReference type="EMBL" id="ONZQ02000017">
    <property type="protein sequence ID" value="SPO06797.1"/>
    <property type="molecule type" value="Genomic_DNA"/>
</dbReference>
<feature type="binding site" evidence="5">
    <location>
        <position position="276"/>
    </location>
    <ligand>
        <name>glyoxylate</name>
        <dbReference type="ChEBI" id="CHEBI:36655"/>
    </ligand>
</feature>
<feature type="binding site" evidence="5">
    <location>
        <position position="203"/>
    </location>
    <ligand>
        <name>FMN</name>
        <dbReference type="ChEBI" id="CHEBI:58210"/>
    </ligand>
</feature>
<feature type="binding site" evidence="5">
    <location>
        <position position="152"/>
    </location>
    <ligand>
        <name>FMN</name>
        <dbReference type="ChEBI" id="CHEBI:58210"/>
    </ligand>
</feature>
<accession>A0AAE8T065</accession>
<dbReference type="PANTHER" id="PTHR10578">
    <property type="entry name" value="S -2-HYDROXY-ACID OXIDASE-RELATED"/>
    <property type="match status" value="1"/>
</dbReference>
<feature type="binding site" evidence="5">
    <location>
        <position position="249"/>
    </location>
    <ligand>
        <name>FMN</name>
        <dbReference type="ChEBI" id="CHEBI:58210"/>
    </ligand>
</feature>
<feature type="binding site" evidence="5">
    <location>
        <position position="271"/>
    </location>
    <ligand>
        <name>FMN</name>
        <dbReference type="ChEBI" id="CHEBI:58210"/>
    </ligand>
</feature>
<dbReference type="InterPro" id="IPR012133">
    <property type="entry name" value="Alpha-hydoxy_acid_DH_FMN"/>
</dbReference>
<feature type="binding site" evidence="5">
    <location>
        <position position="68"/>
    </location>
    <ligand>
        <name>glyoxylate</name>
        <dbReference type="ChEBI" id="CHEBI:36655"/>
    </ligand>
</feature>
<keyword evidence="2" id="KW-0560">Oxidoreductase</keyword>
<dbReference type="InterPro" id="IPR037396">
    <property type="entry name" value="FMN_HAD"/>
</dbReference>
<evidence type="ECO:0000259" key="6">
    <source>
        <dbReference type="PROSITE" id="PS51349"/>
    </source>
</evidence>
<evidence type="ECO:0000256" key="5">
    <source>
        <dbReference type="PIRSR" id="PIRSR000138-2"/>
    </source>
</evidence>
<protein>
    <submittedName>
        <fullName evidence="7">Probable CYB2 - lactate dehydrogenase cytochrome b2</fullName>
    </submittedName>
</protein>
<keyword evidence="5" id="KW-0288">FMN</keyword>
<dbReference type="Pfam" id="PF01070">
    <property type="entry name" value="FMN_dh"/>
    <property type="match status" value="2"/>
</dbReference>
<evidence type="ECO:0000256" key="3">
    <source>
        <dbReference type="ARBA" id="ARBA00024042"/>
    </source>
</evidence>
<feature type="binding site" evidence="5">
    <location>
        <begin position="123"/>
        <end position="125"/>
    </location>
    <ligand>
        <name>FMN</name>
        <dbReference type="ChEBI" id="CHEBI:58210"/>
    </ligand>
</feature>
<feature type="domain" description="FMN hydroxy acid dehydrogenase" evidence="6">
    <location>
        <begin position="42"/>
        <end position="380"/>
    </location>
</feature>
<organism evidence="7 8">
    <name type="scientific">Cephalotrichum gorgonifer</name>
    <dbReference type="NCBI Taxonomy" id="2041049"/>
    <lineage>
        <taxon>Eukaryota</taxon>
        <taxon>Fungi</taxon>
        <taxon>Dikarya</taxon>
        <taxon>Ascomycota</taxon>
        <taxon>Pezizomycotina</taxon>
        <taxon>Sordariomycetes</taxon>
        <taxon>Hypocreomycetidae</taxon>
        <taxon>Microascales</taxon>
        <taxon>Microascaceae</taxon>
        <taxon>Cephalotrichum</taxon>
    </lineage>
</organism>
<feature type="binding site" evidence="5">
    <location>
        <position position="212"/>
    </location>
    <ligand>
        <name>glyoxylate</name>
        <dbReference type="ChEBI" id="CHEBI:36655"/>
    </ligand>
</feature>
<comment type="cofactor">
    <cofactor evidence="1">
        <name>FMN</name>
        <dbReference type="ChEBI" id="CHEBI:58210"/>
    </cofactor>
</comment>
<keyword evidence="5" id="KW-0285">Flavoprotein</keyword>
<name>A0AAE8T065_9PEZI</name>
<dbReference type="SUPFAM" id="SSF51395">
    <property type="entry name" value="FMN-linked oxidoreductases"/>
    <property type="match status" value="1"/>
</dbReference>
<dbReference type="InterPro" id="IPR013785">
    <property type="entry name" value="Aldolase_TIM"/>
</dbReference>
<dbReference type="AlphaFoldDB" id="A0AAE8T065"/>
<feature type="binding site" evidence="5">
    <location>
        <begin position="330"/>
        <end position="331"/>
    </location>
    <ligand>
        <name>FMN</name>
        <dbReference type="ChEBI" id="CHEBI:58210"/>
    </ligand>
</feature>
<dbReference type="PROSITE" id="PS51349">
    <property type="entry name" value="FMN_HYDROXY_ACID_DH_2"/>
    <property type="match status" value="1"/>
</dbReference>
<sequence>MRFAPIVPATMAMGALAARPFLTSPDTGIDDVLGDTPEGTLPDLADIIGLHDFEWAARRYLPLENYTYYANGAAGEWSLRNNLEVFYRYNWRPRQMTDITGLPNTLNTTILGFNFSAPFYISPCARGVSAHKEGEINLVKGAAAGNILYIPSGYSSYTFQEIQAAKAEGQVVFQQMYLTGNITQDTEYIRNLEKAGTDALVLTIDSVAGSNRQRAQRFGVGSANTQFVRLTWEYYDQLREITKLSIAVKGVTSVDTAKKAVEHNVPAIVISNHGGRNLDGSPSALEILLDIHAEAPELLDQIEIWADGGVRYGGDVLKLLALGARAVGIGRPYMYANAYGVEGIEKVTKILKQELITDGGNIGLERLGDVDKTYVNWTPNQWLA</sequence>
<feature type="binding site" evidence="5">
    <location>
        <begin position="307"/>
        <end position="311"/>
    </location>
    <ligand>
        <name>FMN</name>
        <dbReference type="ChEBI" id="CHEBI:58210"/>
    </ligand>
</feature>
<dbReference type="InterPro" id="IPR000262">
    <property type="entry name" value="FMN-dep_DH"/>
</dbReference>
<dbReference type="GO" id="GO:0010181">
    <property type="term" value="F:FMN binding"/>
    <property type="evidence" value="ECO:0007669"/>
    <property type="project" value="InterPro"/>
</dbReference>
<reference evidence="7" key="1">
    <citation type="submission" date="2018-03" db="EMBL/GenBank/DDBJ databases">
        <authorList>
            <person name="Guldener U."/>
        </authorList>
    </citation>
    <scope>NUCLEOTIDE SEQUENCE</scope>
</reference>
<gene>
    <name evidence="7" type="ORF">DNG_09491</name>
</gene>
<feature type="active site" description="Proton acceptor" evidence="4">
    <location>
        <position position="273"/>
    </location>
</feature>
<dbReference type="PANTHER" id="PTHR10578:SF140">
    <property type="entry name" value="FMN HYDROXY ACID DEHYDROGENASE DOMAIN-CONTAINING PROTEIN"/>
    <property type="match status" value="1"/>
</dbReference>
<comment type="caution">
    <text evidence="7">The sequence shown here is derived from an EMBL/GenBank/DDBJ whole genome shotgun (WGS) entry which is preliminary data.</text>
</comment>
<feature type="binding site" evidence="5">
    <location>
        <position position="177"/>
    </location>
    <ligand>
        <name>glyoxylate</name>
        <dbReference type="ChEBI" id="CHEBI:36655"/>
    </ligand>
</feature>
<evidence type="ECO:0000313" key="8">
    <source>
        <dbReference type="Proteomes" id="UP001187682"/>
    </source>
</evidence>
<evidence type="ECO:0000313" key="7">
    <source>
        <dbReference type="EMBL" id="SPO06797.1"/>
    </source>
</evidence>
<feature type="binding site" evidence="5">
    <location>
        <position position="273"/>
    </location>
    <ligand>
        <name>glyoxylate</name>
        <dbReference type="ChEBI" id="CHEBI:36655"/>
    </ligand>
</feature>
<dbReference type="GO" id="GO:0016491">
    <property type="term" value="F:oxidoreductase activity"/>
    <property type="evidence" value="ECO:0007669"/>
    <property type="project" value="UniProtKB-KW"/>
</dbReference>
<dbReference type="Gene3D" id="3.20.20.70">
    <property type="entry name" value="Aldolase class I"/>
    <property type="match status" value="2"/>
</dbReference>
<comment type="similarity">
    <text evidence="3">Belongs to the FMN-dependent alpha-hydroxy acid dehydrogenase family.</text>
</comment>
<proteinExistence type="inferred from homology"/>
<dbReference type="PIRSF" id="PIRSF000138">
    <property type="entry name" value="Al-hdrx_acd_dh"/>
    <property type="match status" value="1"/>
</dbReference>
<evidence type="ECO:0000256" key="1">
    <source>
        <dbReference type="ARBA" id="ARBA00001917"/>
    </source>
</evidence>
<evidence type="ECO:0000256" key="2">
    <source>
        <dbReference type="ARBA" id="ARBA00023002"/>
    </source>
</evidence>
<keyword evidence="8" id="KW-1185">Reference proteome</keyword>
<evidence type="ECO:0000256" key="4">
    <source>
        <dbReference type="PIRSR" id="PIRSR000138-1"/>
    </source>
</evidence>
<feature type="binding site" evidence="5">
    <location>
        <position position="174"/>
    </location>
    <ligand>
        <name>FMN</name>
        <dbReference type="ChEBI" id="CHEBI:58210"/>
    </ligand>
</feature>
<dbReference type="Proteomes" id="UP001187682">
    <property type="component" value="Unassembled WGS sequence"/>
</dbReference>